<dbReference type="Proteomes" id="UP000000663">
    <property type="component" value="Chromosome"/>
</dbReference>
<dbReference type="OrthoDB" id="151800at2157"/>
<dbReference type="AlphaFoldDB" id="Q0W0S7"/>
<protein>
    <submittedName>
        <fullName evidence="1">Uncharacterized protein</fullName>
    </submittedName>
</protein>
<dbReference type="KEGG" id="rci:RRC281"/>
<sequence length="345" mass="39301">MRNDMINWSKILCVPTALMLLMALTVVPTVATNTTSDEMVEKKLKIDPAVVDKATHEFLSGKTDKLVIPGAIIDTTPAKKPNDTEIYPELPLPIQQDTNTTNGLMSIQSSGLQVNPSYNSNWDIIYMVFGINSKYVSSCGARVYNLNNLQDANAGDFDEYVMHLYGYPVNNQRQENCIQMIRDGNNIRFNIMVDYNFVDHWDHPSDHTYSLMIKANNAAGSRDFNSITYGILDMNTGDQYYRTFNTPHTQQCDLADMAIEKYYYHDGYDNDLPPSVSWKAASDFYCYDYNNRIINLINGEINSLTTGGTANAWYYDFYDYLFNTNGKVNLYMTRYNPATPYPAHP</sequence>
<gene>
    <name evidence="1" type="ORF">RRC281</name>
</gene>
<name>Q0W0S7_METAR</name>
<organism evidence="1 2">
    <name type="scientific">Methanocella arvoryzae (strain DSM 22066 / NBRC 105507 / MRE50)</name>
    <dbReference type="NCBI Taxonomy" id="351160"/>
    <lineage>
        <taxon>Archaea</taxon>
        <taxon>Methanobacteriati</taxon>
        <taxon>Methanobacteriota</taxon>
        <taxon>Stenosarchaea group</taxon>
        <taxon>Methanomicrobia</taxon>
        <taxon>Methanocellales</taxon>
        <taxon>Methanocellaceae</taxon>
        <taxon>Methanocella</taxon>
    </lineage>
</organism>
<reference evidence="1 2" key="1">
    <citation type="journal article" date="2006" name="Science">
        <title>Genome of rice cluster I archaea -- the key methane producers in the rice rhizosphere.</title>
        <authorList>
            <person name="Erkel C."/>
            <person name="Kube M."/>
            <person name="Reinhardt R."/>
            <person name="Liesack W."/>
        </authorList>
    </citation>
    <scope>NUCLEOTIDE SEQUENCE [LARGE SCALE GENOMIC DNA]</scope>
    <source>
        <strain evidence="2">DSM 22066 / NBRC 105507 / MRE50</strain>
    </source>
</reference>
<dbReference type="STRING" id="351160.RRC281"/>
<accession>Q0W0S7</accession>
<dbReference type="EMBL" id="AM114193">
    <property type="protein sequence ID" value="CAJ38016.1"/>
    <property type="molecule type" value="Genomic_DNA"/>
</dbReference>
<evidence type="ECO:0000313" key="2">
    <source>
        <dbReference type="Proteomes" id="UP000000663"/>
    </source>
</evidence>
<proteinExistence type="predicted"/>
<keyword evidence="2" id="KW-1185">Reference proteome</keyword>
<evidence type="ECO:0000313" key="1">
    <source>
        <dbReference type="EMBL" id="CAJ38016.1"/>
    </source>
</evidence>
<dbReference type="RefSeq" id="WP_012034579.1">
    <property type="nucleotide sequence ID" value="NC_009464.1"/>
</dbReference>
<dbReference type="eggNOG" id="arCOG12590">
    <property type="taxonomic scope" value="Archaea"/>
</dbReference>
<dbReference type="GeneID" id="5145000"/>